<dbReference type="EnsemblPlants" id="EMT22175">
    <property type="protein sequence ID" value="EMT22175"/>
    <property type="gene ID" value="F775_28520"/>
</dbReference>
<protein>
    <submittedName>
        <fullName evidence="3">Uncharacterized protein</fullName>
    </submittedName>
</protein>
<feature type="region of interest" description="Disordered" evidence="1">
    <location>
        <begin position="57"/>
        <end position="86"/>
    </location>
</feature>
<sequence>MASFAGAARLMALLQIALFVVSAVIMSSSVCHAVGGIRVRPLDPNHPVCHGQCAPGGGPYRPQPYPHRPRPGRGAPPPYNGGIGRP</sequence>
<accession>M8BBD6</accession>
<name>M8BBD6_AEGTA</name>
<evidence type="ECO:0000313" key="3">
    <source>
        <dbReference type="EnsemblPlants" id="EMT22175"/>
    </source>
</evidence>
<feature type="chain" id="PRO_5014583096" evidence="2">
    <location>
        <begin position="24"/>
        <end position="86"/>
    </location>
</feature>
<dbReference type="OMA" id="HPACIGA"/>
<organism evidence="3">
    <name type="scientific">Aegilops tauschii</name>
    <name type="common">Tausch's goatgrass</name>
    <name type="synonym">Aegilops squarrosa</name>
    <dbReference type="NCBI Taxonomy" id="37682"/>
    <lineage>
        <taxon>Eukaryota</taxon>
        <taxon>Viridiplantae</taxon>
        <taxon>Streptophyta</taxon>
        <taxon>Embryophyta</taxon>
        <taxon>Tracheophyta</taxon>
        <taxon>Spermatophyta</taxon>
        <taxon>Magnoliopsida</taxon>
        <taxon>Liliopsida</taxon>
        <taxon>Poales</taxon>
        <taxon>Poaceae</taxon>
        <taxon>BOP clade</taxon>
        <taxon>Pooideae</taxon>
        <taxon>Triticodae</taxon>
        <taxon>Triticeae</taxon>
        <taxon>Triticinae</taxon>
        <taxon>Aegilops</taxon>
    </lineage>
</organism>
<reference evidence="3" key="1">
    <citation type="submission" date="2015-06" db="UniProtKB">
        <authorList>
            <consortium name="EnsemblPlants"/>
        </authorList>
    </citation>
    <scope>IDENTIFICATION</scope>
</reference>
<evidence type="ECO:0000256" key="1">
    <source>
        <dbReference type="SAM" id="MobiDB-lite"/>
    </source>
</evidence>
<feature type="signal peptide" evidence="2">
    <location>
        <begin position="1"/>
        <end position="23"/>
    </location>
</feature>
<evidence type="ECO:0000256" key="2">
    <source>
        <dbReference type="SAM" id="SignalP"/>
    </source>
</evidence>
<dbReference type="AlphaFoldDB" id="M8BBD6"/>
<proteinExistence type="predicted"/>
<keyword evidence="2" id="KW-0732">Signal</keyword>